<evidence type="ECO:0000313" key="2">
    <source>
        <dbReference type="Proteomes" id="UP001549313"/>
    </source>
</evidence>
<protein>
    <recommendedName>
        <fullName evidence="3">META domain-containing protein</fullName>
    </recommendedName>
</protein>
<dbReference type="EMBL" id="JBEPTF010000001">
    <property type="protein sequence ID" value="MET4682688.1"/>
    <property type="molecule type" value="Genomic_DNA"/>
</dbReference>
<name>A0ABV2R7X4_9CAUL</name>
<gene>
    <name evidence="1" type="ORF">ABIE19_000597</name>
</gene>
<dbReference type="Proteomes" id="UP001549313">
    <property type="component" value="Unassembled WGS sequence"/>
</dbReference>
<dbReference type="RefSeq" id="WP_354087633.1">
    <property type="nucleotide sequence ID" value="NZ_JBEPTF010000001.1"/>
</dbReference>
<proteinExistence type="predicted"/>
<reference evidence="1 2" key="1">
    <citation type="submission" date="2024-06" db="EMBL/GenBank/DDBJ databases">
        <title>Sorghum-associated microbial communities from plants grown in Nebraska, USA.</title>
        <authorList>
            <person name="Schachtman D."/>
        </authorList>
    </citation>
    <scope>NUCLEOTIDE SEQUENCE [LARGE SCALE GENOMIC DNA]</scope>
    <source>
        <strain evidence="1 2">2814</strain>
    </source>
</reference>
<evidence type="ECO:0000313" key="1">
    <source>
        <dbReference type="EMBL" id="MET4682688.1"/>
    </source>
</evidence>
<dbReference type="PROSITE" id="PS51257">
    <property type="entry name" value="PROKAR_LIPOPROTEIN"/>
    <property type="match status" value="1"/>
</dbReference>
<keyword evidence="2" id="KW-1185">Reference proteome</keyword>
<sequence length="137" mass="14344">MKSTVLALFACTLASCSESEAPYHPMNDAYLVNAFFDAGSDVQAVDVGPAIITLADPMIYIASSEDVFAGSLKATPQGWAVELRPQCTANCAGGRERLQAMVHDGATITIGEDGILVVRTADGRRATGAPTPRSLLD</sequence>
<accession>A0ABV2R7X4</accession>
<comment type="caution">
    <text evidence="1">The sequence shown here is derived from an EMBL/GenBank/DDBJ whole genome shotgun (WGS) entry which is preliminary data.</text>
</comment>
<evidence type="ECO:0008006" key="3">
    <source>
        <dbReference type="Google" id="ProtNLM"/>
    </source>
</evidence>
<organism evidence="1 2">
    <name type="scientific">Brevundimonas faecalis</name>
    <dbReference type="NCBI Taxonomy" id="947378"/>
    <lineage>
        <taxon>Bacteria</taxon>
        <taxon>Pseudomonadati</taxon>
        <taxon>Pseudomonadota</taxon>
        <taxon>Alphaproteobacteria</taxon>
        <taxon>Caulobacterales</taxon>
        <taxon>Caulobacteraceae</taxon>
        <taxon>Brevundimonas</taxon>
    </lineage>
</organism>